<evidence type="ECO:0000256" key="2">
    <source>
        <dbReference type="SAM" id="MobiDB-lite"/>
    </source>
</evidence>
<protein>
    <submittedName>
        <fullName evidence="3">Uncharacterized protein</fullName>
    </submittedName>
</protein>
<evidence type="ECO:0000313" key="3">
    <source>
        <dbReference type="EMBL" id="VVT53571.1"/>
    </source>
</evidence>
<feature type="compositionally biased region" description="Polar residues" evidence="2">
    <location>
        <begin position="226"/>
        <end position="235"/>
    </location>
</feature>
<feature type="compositionally biased region" description="Polar residues" evidence="2">
    <location>
        <begin position="92"/>
        <end position="104"/>
    </location>
</feature>
<feature type="coiled-coil region" evidence="1">
    <location>
        <begin position="623"/>
        <end position="657"/>
    </location>
</feature>
<proteinExistence type="predicted"/>
<evidence type="ECO:0000256" key="1">
    <source>
        <dbReference type="SAM" id="Coils"/>
    </source>
</evidence>
<organism evidence="3 4">
    <name type="scientific">Magnusiomyces paraingens</name>
    <dbReference type="NCBI Taxonomy" id="2606893"/>
    <lineage>
        <taxon>Eukaryota</taxon>
        <taxon>Fungi</taxon>
        <taxon>Dikarya</taxon>
        <taxon>Ascomycota</taxon>
        <taxon>Saccharomycotina</taxon>
        <taxon>Dipodascomycetes</taxon>
        <taxon>Dipodascales</taxon>
        <taxon>Dipodascaceae</taxon>
        <taxon>Magnusiomyces</taxon>
    </lineage>
</organism>
<dbReference type="InterPro" id="IPR021750">
    <property type="entry name" value="Sid4-like"/>
</dbReference>
<gene>
    <name evidence="3" type="ORF">SAPINGB_P003641</name>
</gene>
<name>A0A5E8BR95_9ASCO</name>
<feature type="compositionally biased region" description="Polar residues" evidence="2">
    <location>
        <begin position="55"/>
        <end position="64"/>
    </location>
</feature>
<reference evidence="3 4" key="1">
    <citation type="submission" date="2019-09" db="EMBL/GenBank/DDBJ databases">
        <authorList>
            <person name="Brejova B."/>
        </authorList>
    </citation>
    <scope>NUCLEOTIDE SEQUENCE [LARGE SCALE GENOMIC DNA]</scope>
</reference>
<dbReference type="Proteomes" id="UP000398389">
    <property type="component" value="Unassembled WGS sequence"/>
</dbReference>
<feature type="compositionally biased region" description="Basic and acidic residues" evidence="2">
    <location>
        <begin position="283"/>
        <end position="295"/>
    </location>
</feature>
<feature type="compositionally biased region" description="Pro residues" evidence="2">
    <location>
        <begin position="177"/>
        <end position="191"/>
    </location>
</feature>
<accession>A0A5E8BR95</accession>
<feature type="region of interest" description="Disordered" evidence="2">
    <location>
        <begin position="282"/>
        <end position="309"/>
    </location>
</feature>
<dbReference type="GeneID" id="43582457"/>
<dbReference type="EMBL" id="CABVLU010000003">
    <property type="protein sequence ID" value="VVT53571.1"/>
    <property type="molecule type" value="Genomic_DNA"/>
</dbReference>
<feature type="region of interest" description="Disordered" evidence="2">
    <location>
        <begin position="55"/>
        <end position="125"/>
    </location>
</feature>
<sequence length="865" mass="97542">MAYTPPPILRGSNTDAFFPSLKSPPLENDPFKLLEANRPPISLATRDKVRQYYLSQNVDQPKSSSNDKKDEELLQPSVQSHTVKVDEDYFSKPTSSLPRATELNQPDYYSEVTEESSASDPHLEPELIQPDVETSYSDLLSQENQISSKSLNQYHNLHHQNNKPADIASHQEDTPHSPSPLPESPLQPPMPGDFQFPPHSDRHHTISRVGPVHSMSQIRTVPAIPSDTSLFSPPSHNRDFEQTENPEINHPDQEKYPYDSTQESSSLDNCLKTNAAQQFESLTPHKEKLTPNNHHDRNKKHENHKFRKDGSYSDAEYENESFNPHHSRNVTDASYNVVNSSTPYNQASLKQKQKSTNVAQNLIIGDKLSSNNNDYVTKKDLEVFIHGISDNIAKKIAHPEGSNKNIDSEKSSMYVPPIFSTSRAAGPNDESTFQIPSPHLSMSEDVQNRSFTYQKSGPTSYDLTTPSKKSTIGIESYLLSFPEGTEIFKSFLEGRPPMLTLFQSTKSNRNLGDSALNKSSPHAQSTPIKENTNVLGVNSSSKAIESDNTPLRYDQNSLLASIPAKTPDNNRPFRRASAVTFASTENIIPVEENANSYKNNDSQRTSLTEVDQPFFQKRENSLNTQQELDIGLLKEKIAQLEAENYRLEKKLESTQASLLDEIQRRNNDNNRNNETTKTLKDEVTKLSGTLKSSHENMIKQVSHITKKANERGVEVKALKAQVKLLIGTARPLTSQEMPDFKPGAKIPSALYERLDMPLIDTLGVIEARNFLKNIVMQTGVNLHRLENKIAGLISCVCMTDMYIQFVNDLNRALFKIPIDANIYPFGEERKRTMAQIMHEVQNLITHYKNTTTKINHFKQIKELSI</sequence>
<dbReference type="AlphaFoldDB" id="A0A5E8BR95"/>
<dbReference type="Pfam" id="PF11778">
    <property type="entry name" value="SID"/>
    <property type="match status" value="1"/>
</dbReference>
<evidence type="ECO:0000313" key="4">
    <source>
        <dbReference type="Proteomes" id="UP000398389"/>
    </source>
</evidence>
<feature type="region of interest" description="Disordered" evidence="2">
    <location>
        <begin position="165"/>
        <end position="267"/>
    </location>
</feature>
<keyword evidence="4" id="KW-1185">Reference proteome</keyword>
<feature type="compositionally biased region" description="Basic residues" evidence="2">
    <location>
        <begin position="296"/>
        <end position="307"/>
    </location>
</feature>
<feature type="compositionally biased region" description="Basic and acidic residues" evidence="2">
    <location>
        <begin position="236"/>
        <end position="257"/>
    </location>
</feature>
<dbReference type="RefSeq" id="XP_031854248.1">
    <property type="nucleotide sequence ID" value="XM_031998357.1"/>
</dbReference>
<keyword evidence="1" id="KW-0175">Coiled coil</keyword>